<dbReference type="Proteomes" id="UP001633002">
    <property type="component" value="Unassembled WGS sequence"/>
</dbReference>
<proteinExistence type="predicted"/>
<reference evidence="2 3" key="1">
    <citation type="submission" date="2024-09" db="EMBL/GenBank/DDBJ databases">
        <title>Chromosome-scale assembly of Riccia sorocarpa.</title>
        <authorList>
            <person name="Paukszto L."/>
        </authorList>
    </citation>
    <scope>NUCLEOTIDE SEQUENCE [LARGE SCALE GENOMIC DNA]</scope>
    <source>
        <strain evidence="2">LP-2024</strain>
        <tissue evidence="2">Aerial parts of the thallus</tissue>
    </source>
</reference>
<feature type="compositionally biased region" description="Low complexity" evidence="1">
    <location>
        <begin position="85"/>
        <end position="103"/>
    </location>
</feature>
<dbReference type="AlphaFoldDB" id="A0ABD3GGW3"/>
<evidence type="ECO:0000313" key="2">
    <source>
        <dbReference type="EMBL" id="KAL3676959.1"/>
    </source>
</evidence>
<protein>
    <submittedName>
        <fullName evidence="2">Uncharacterized protein</fullName>
    </submittedName>
</protein>
<accession>A0ABD3GGW3</accession>
<comment type="caution">
    <text evidence="2">The sequence shown here is derived from an EMBL/GenBank/DDBJ whole genome shotgun (WGS) entry which is preliminary data.</text>
</comment>
<feature type="region of interest" description="Disordered" evidence="1">
    <location>
        <begin position="64"/>
        <end position="126"/>
    </location>
</feature>
<evidence type="ECO:0000256" key="1">
    <source>
        <dbReference type="SAM" id="MobiDB-lite"/>
    </source>
</evidence>
<gene>
    <name evidence="2" type="ORF">R1sor_026907</name>
</gene>
<keyword evidence="3" id="KW-1185">Reference proteome</keyword>
<evidence type="ECO:0000313" key="3">
    <source>
        <dbReference type="Proteomes" id="UP001633002"/>
    </source>
</evidence>
<sequence length="126" mass="13099">MTASRKQRSFTGVATAFLCLPSRTPFESRLTASTEKLFVRWTEGVDPKLQQLAALKSELEAFEEEVAGPGPVGSAVTPHGQESIPASTQTEPAAEASASSSAQREPAVEASASASSQTEHAGGNLP</sequence>
<name>A0ABD3GGW3_9MARC</name>
<dbReference type="EMBL" id="JBJQOH010000008">
    <property type="protein sequence ID" value="KAL3676959.1"/>
    <property type="molecule type" value="Genomic_DNA"/>
</dbReference>
<organism evidence="2 3">
    <name type="scientific">Riccia sorocarpa</name>
    <dbReference type="NCBI Taxonomy" id="122646"/>
    <lineage>
        <taxon>Eukaryota</taxon>
        <taxon>Viridiplantae</taxon>
        <taxon>Streptophyta</taxon>
        <taxon>Embryophyta</taxon>
        <taxon>Marchantiophyta</taxon>
        <taxon>Marchantiopsida</taxon>
        <taxon>Marchantiidae</taxon>
        <taxon>Marchantiales</taxon>
        <taxon>Ricciaceae</taxon>
        <taxon>Riccia</taxon>
    </lineage>
</organism>